<evidence type="ECO:0000256" key="1">
    <source>
        <dbReference type="ARBA" id="ARBA00022801"/>
    </source>
</evidence>
<feature type="domain" description="CBM-cenC" evidence="4">
    <location>
        <begin position="163"/>
        <end position="291"/>
    </location>
</feature>
<accession>A0A8K0W5V0</accession>
<dbReference type="Gene3D" id="2.60.120.260">
    <property type="entry name" value="Galactose-binding domain-like"/>
    <property type="match status" value="1"/>
</dbReference>
<feature type="region of interest" description="Disordered" evidence="2">
    <location>
        <begin position="102"/>
        <end position="151"/>
    </location>
</feature>
<reference evidence="5" key="1">
    <citation type="journal article" date="2021" name="Nat. Commun.">
        <title>Genetic determinants of endophytism in the Arabidopsis root mycobiome.</title>
        <authorList>
            <person name="Mesny F."/>
            <person name="Miyauchi S."/>
            <person name="Thiergart T."/>
            <person name="Pickel B."/>
            <person name="Atanasova L."/>
            <person name="Karlsson M."/>
            <person name="Huettel B."/>
            <person name="Barry K.W."/>
            <person name="Haridas S."/>
            <person name="Chen C."/>
            <person name="Bauer D."/>
            <person name="Andreopoulos W."/>
            <person name="Pangilinan J."/>
            <person name="LaButti K."/>
            <person name="Riley R."/>
            <person name="Lipzen A."/>
            <person name="Clum A."/>
            <person name="Drula E."/>
            <person name="Henrissat B."/>
            <person name="Kohler A."/>
            <person name="Grigoriev I.V."/>
            <person name="Martin F.M."/>
            <person name="Hacquard S."/>
        </authorList>
    </citation>
    <scope>NUCLEOTIDE SEQUENCE</scope>
    <source>
        <strain evidence="5">MPI-SDFR-AT-0068</strain>
    </source>
</reference>
<feature type="chain" id="PRO_5035476430" description="CBM-cenC domain-containing protein" evidence="3">
    <location>
        <begin position="22"/>
        <end position="312"/>
    </location>
</feature>
<dbReference type="AlphaFoldDB" id="A0A8K0W5V0"/>
<dbReference type="SUPFAM" id="SSF49785">
    <property type="entry name" value="Galactose-binding domain-like"/>
    <property type="match status" value="1"/>
</dbReference>
<dbReference type="InterPro" id="IPR008979">
    <property type="entry name" value="Galactose-bd-like_sf"/>
</dbReference>
<keyword evidence="3" id="KW-0732">Signal</keyword>
<evidence type="ECO:0000256" key="3">
    <source>
        <dbReference type="SAM" id="SignalP"/>
    </source>
</evidence>
<proteinExistence type="predicted"/>
<gene>
    <name evidence="5" type="ORF">BKA59DRAFT_517540</name>
</gene>
<dbReference type="GO" id="GO:0016798">
    <property type="term" value="F:hydrolase activity, acting on glycosyl bonds"/>
    <property type="evidence" value="ECO:0007669"/>
    <property type="project" value="InterPro"/>
</dbReference>
<dbReference type="Proteomes" id="UP000813427">
    <property type="component" value="Unassembled WGS sequence"/>
</dbReference>
<evidence type="ECO:0000313" key="6">
    <source>
        <dbReference type="Proteomes" id="UP000813427"/>
    </source>
</evidence>
<dbReference type="InterPro" id="IPR003305">
    <property type="entry name" value="CenC_carb-bd"/>
</dbReference>
<evidence type="ECO:0000256" key="2">
    <source>
        <dbReference type="SAM" id="MobiDB-lite"/>
    </source>
</evidence>
<evidence type="ECO:0000313" key="5">
    <source>
        <dbReference type="EMBL" id="KAH7233115.1"/>
    </source>
</evidence>
<dbReference type="Pfam" id="PF02018">
    <property type="entry name" value="CBM_4_9"/>
    <property type="match status" value="1"/>
</dbReference>
<keyword evidence="1" id="KW-0378">Hydrolase</keyword>
<comment type="caution">
    <text evidence="5">The sequence shown here is derived from an EMBL/GenBank/DDBJ whole genome shotgun (WGS) entry which is preliminary data.</text>
</comment>
<dbReference type="OrthoDB" id="5106681at2759"/>
<feature type="signal peptide" evidence="3">
    <location>
        <begin position="1"/>
        <end position="21"/>
    </location>
</feature>
<keyword evidence="6" id="KW-1185">Reference proteome</keyword>
<name>A0A8K0W5V0_9HYPO</name>
<sequence length="312" mass="32063">MISKTFVTAFVATCLVAGSSASPCKVSSRTTEASTTAGASTTIVSAETTTATEKASSTAEDTTTAISSVVLSSTEQLSVTVTVSENSVETTLATTTAISSSKDSSIADSTTTEAESTVTSIESVATTTDGTTTTVATTTEATTTTEAATTTTAEATSVPTFIANTGFEDSFDAVAAWSLYAPNSGVTLDLDTDVHHEGQNSARLTYSKAGQNFAKQQLYGPITAGVTYAISAWFRTSEGCSTAYLLCAYQGNQFVDGVSFPLNSNAASQWQQITGTCTFNEGQIDAGDLFLLVGFSCGTDTNANVDTVSFTV</sequence>
<dbReference type="EMBL" id="JAGPXF010000008">
    <property type="protein sequence ID" value="KAH7233115.1"/>
    <property type="molecule type" value="Genomic_DNA"/>
</dbReference>
<organism evidence="5 6">
    <name type="scientific">Fusarium tricinctum</name>
    <dbReference type="NCBI Taxonomy" id="61284"/>
    <lineage>
        <taxon>Eukaryota</taxon>
        <taxon>Fungi</taxon>
        <taxon>Dikarya</taxon>
        <taxon>Ascomycota</taxon>
        <taxon>Pezizomycotina</taxon>
        <taxon>Sordariomycetes</taxon>
        <taxon>Hypocreomycetidae</taxon>
        <taxon>Hypocreales</taxon>
        <taxon>Nectriaceae</taxon>
        <taxon>Fusarium</taxon>
        <taxon>Fusarium tricinctum species complex</taxon>
    </lineage>
</organism>
<protein>
    <recommendedName>
        <fullName evidence="4">CBM-cenC domain-containing protein</fullName>
    </recommendedName>
</protein>
<evidence type="ECO:0000259" key="4">
    <source>
        <dbReference type="Pfam" id="PF02018"/>
    </source>
</evidence>